<dbReference type="GO" id="GO:0005524">
    <property type="term" value="F:ATP binding"/>
    <property type="evidence" value="ECO:0007669"/>
    <property type="project" value="UniProtKB-KW"/>
</dbReference>
<evidence type="ECO:0000256" key="9">
    <source>
        <dbReference type="ARBA" id="ARBA00022692"/>
    </source>
</evidence>
<evidence type="ECO:0000256" key="13">
    <source>
        <dbReference type="ARBA" id="ARBA00023055"/>
    </source>
</evidence>
<evidence type="ECO:0000256" key="16">
    <source>
        <dbReference type="ARBA" id="ARBA00051585"/>
    </source>
</evidence>
<dbReference type="EMBL" id="JAUEPO010000003">
    <property type="protein sequence ID" value="KAK3326924.1"/>
    <property type="molecule type" value="Genomic_DNA"/>
</dbReference>
<evidence type="ECO:0000256" key="2">
    <source>
        <dbReference type="ARBA" id="ARBA00004585"/>
    </source>
</evidence>
<evidence type="ECO:0000256" key="14">
    <source>
        <dbReference type="ARBA" id="ARBA00023136"/>
    </source>
</evidence>
<evidence type="ECO:0000256" key="17">
    <source>
        <dbReference type="ARBA" id="ARBA00060276"/>
    </source>
</evidence>
<keyword evidence="9" id="KW-0812">Transmembrane</keyword>
<dbReference type="Pfam" id="PF00501">
    <property type="entry name" value="AMP-binding"/>
    <property type="match status" value="1"/>
</dbReference>
<evidence type="ECO:0000313" key="23">
    <source>
        <dbReference type="Proteomes" id="UP001286456"/>
    </source>
</evidence>
<dbReference type="FunFam" id="3.30.300.30:FF:000002">
    <property type="entry name" value="Long-chain fatty acid transport protein 1"/>
    <property type="match status" value="1"/>
</dbReference>
<keyword evidence="11" id="KW-0067">ATP-binding</keyword>
<dbReference type="GO" id="GO:0005324">
    <property type="term" value="F:long-chain fatty acid transmembrane transporter activity"/>
    <property type="evidence" value="ECO:0007669"/>
    <property type="project" value="TreeGrafter"/>
</dbReference>
<evidence type="ECO:0000256" key="7">
    <source>
        <dbReference type="ARBA" id="ARBA00022598"/>
    </source>
</evidence>
<feature type="domain" description="AMP-dependent synthetase/ligase" evidence="20">
    <location>
        <begin position="71"/>
        <end position="439"/>
    </location>
</feature>
<evidence type="ECO:0000256" key="19">
    <source>
        <dbReference type="ARBA" id="ARBA00078285"/>
    </source>
</evidence>
<evidence type="ECO:0000259" key="21">
    <source>
        <dbReference type="Pfam" id="PF13193"/>
    </source>
</evidence>
<evidence type="ECO:0000256" key="15">
    <source>
        <dbReference type="ARBA" id="ARBA00023140"/>
    </source>
</evidence>
<evidence type="ECO:0000256" key="12">
    <source>
        <dbReference type="ARBA" id="ARBA00022989"/>
    </source>
</evidence>
<reference evidence="22" key="2">
    <citation type="submission" date="2023-06" db="EMBL/GenBank/DDBJ databases">
        <authorList>
            <consortium name="Lawrence Berkeley National Laboratory"/>
            <person name="Haridas S."/>
            <person name="Hensen N."/>
            <person name="Bonometti L."/>
            <person name="Westerberg I."/>
            <person name="Brannstrom I.O."/>
            <person name="Guillou S."/>
            <person name="Cros-Aarteil S."/>
            <person name="Calhoun S."/>
            <person name="Kuo A."/>
            <person name="Mondo S."/>
            <person name="Pangilinan J."/>
            <person name="Riley R."/>
            <person name="Labutti K."/>
            <person name="Andreopoulos B."/>
            <person name="Lipzen A."/>
            <person name="Chen C."/>
            <person name="Yanf M."/>
            <person name="Daum C."/>
            <person name="Ng V."/>
            <person name="Clum A."/>
            <person name="Steindorff A."/>
            <person name="Ohm R."/>
            <person name="Martin F."/>
            <person name="Silar P."/>
            <person name="Natvig D."/>
            <person name="Lalanne C."/>
            <person name="Gautier V."/>
            <person name="Ament-Velasquez S.L."/>
            <person name="Kruys A."/>
            <person name="Hutchinson M.I."/>
            <person name="Powell A.J."/>
            <person name="Barry K."/>
            <person name="Miller A.N."/>
            <person name="Grigoriev I.V."/>
            <person name="Debuchy R."/>
            <person name="Gladieux P."/>
            <person name="Thoren M.H."/>
            <person name="Johannesson H."/>
        </authorList>
    </citation>
    <scope>NUCLEOTIDE SEQUENCE</scope>
    <source>
        <strain evidence="22">SMH4131-1</strain>
    </source>
</reference>
<evidence type="ECO:0000256" key="11">
    <source>
        <dbReference type="ARBA" id="ARBA00022840"/>
    </source>
</evidence>
<feature type="domain" description="AMP-binding enzyme C-terminal" evidence="21">
    <location>
        <begin position="510"/>
        <end position="586"/>
    </location>
</feature>
<evidence type="ECO:0000313" key="22">
    <source>
        <dbReference type="EMBL" id="KAK3326924.1"/>
    </source>
</evidence>
<comment type="function">
    <text evidence="17">Acyl-CoA synthetase required for both the import of long chain fatty acids (LCFAs) (C14-C18) and the activation very long chain fatty acids (VLCFAs) (C20-C26) by esterification of the fatty acids into metabolically active CoA-thioesters for subsequent degradation or incorporation into phospholipids. The transport and fatty acyl-CoA synthetase activities are genetically separable and are thus independent activities. Esterifies VLCFAs in the peroxisome matrix. The VLCFAs are actively transported into peroxisomes by a PXA1-PXA2 heterodimeric transporter in the peroxisomal membrane.</text>
</comment>
<evidence type="ECO:0000256" key="6">
    <source>
        <dbReference type="ARBA" id="ARBA00022475"/>
    </source>
</evidence>
<dbReference type="FunFam" id="3.40.50.12780:FF:000019">
    <property type="entry name" value="Long-chain fatty acid transporter"/>
    <property type="match status" value="1"/>
</dbReference>
<keyword evidence="5" id="KW-0813">Transport</keyword>
<evidence type="ECO:0000256" key="4">
    <source>
        <dbReference type="ARBA" id="ARBA00006432"/>
    </source>
</evidence>
<dbReference type="PROSITE" id="PS00455">
    <property type="entry name" value="AMP_BINDING"/>
    <property type="match status" value="1"/>
</dbReference>
<keyword evidence="10" id="KW-0547">Nucleotide-binding</keyword>
<dbReference type="InterPro" id="IPR045851">
    <property type="entry name" value="AMP-bd_C_sf"/>
</dbReference>
<dbReference type="Gene3D" id="3.40.50.12780">
    <property type="entry name" value="N-terminal domain of ligase-like"/>
    <property type="match status" value="1"/>
</dbReference>
<dbReference type="PANTHER" id="PTHR43107:SF15">
    <property type="entry name" value="FATTY ACID TRANSPORT PROTEIN 3, ISOFORM A"/>
    <property type="match status" value="1"/>
</dbReference>
<comment type="caution">
    <text evidence="22">The sequence shown here is derived from an EMBL/GenBank/DDBJ whole genome shotgun (WGS) entry which is preliminary data.</text>
</comment>
<dbReference type="InterPro" id="IPR000873">
    <property type="entry name" value="AMP-dep_synth/lig_dom"/>
</dbReference>
<dbReference type="InterPro" id="IPR020845">
    <property type="entry name" value="AMP-binding_CS"/>
</dbReference>
<dbReference type="GO" id="GO:0044539">
    <property type="term" value="P:long-chain fatty acid import into cell"/>
    <property type="evidence" value="ECO:0007669"/>
    <property type="project" value="TreeGrafter"/>
</dbReference>
<sequence>MPPLPLPLPVALPLAAASAAYLSARLSLAQDLLFLRITTSALINVVRAVRADKISFFYVLEAHARHPSTASSTFLLFEGKSYTYAETYARALQHGTWLHTRHGVRAGDVVAVNFQNSDTFIFLWFGLWAIGARPAFINYNLTGTPLVHSLRESSARLAVVDPRVIGAHGVTDEVRRELEGAVEFVVFDEGVEQEVKATMGVRLPDEARAVESHVGLAILIYTSGTTGLPKPAVVSWTKIYMAAMLSGKGTGMKKGDVFYTSMPLYHSSASCLGVCAALYAGTAIAIGRKFSTKTFWKEVRDMDASIIQYVGETCRYLTVAPPETDPVTGEVLDRKHRVRMAMGNGLRPDVWAKFKDRFNIDTIFEFYAATEAPLATWNLSRNAHSLGAIGRYGLFSRLFVQYRSTIILLSPTTSLPLRDPKTNLCIRAGPNQPGEFLARLPSDDTNSRFQGYYHNDAATNSKILRDVFTKGDAWFRSGDILTWDDDGKIYFSDRIGDTYRWKSENVSTAEVAQEVGSHPAVREANVYGVELPNHDGRAGCVAIAFASPPDESVLRSLADHVDDRLPRYAVPLFLRVVKEVGMQRTGTMKLQKQVLRDQGVHPERVQGDDLFWLSGGTYKPFRAAQWRQLEGGRVKL</sequence>
<dbReference type="Proteomes" id="UP001286456">
    <property type="component" value="Unassembled WGS sequence"/>
</dbReference>
<comment type="catalytic activity">
    <reaction evidence="16">
        <text>a very long-chain fatty acid + ATP + CoA = a very long-chain fatty acyl-CoA + AMP + diphosphate</text>
        <dbReference type="Rhea" id="RHEA:54536"/>
        <dbReference type="ChEBI" id="CHEBI:30616"/>
        <dbReference type="ChEBI" id="CHEBI:33019"/>
        <dbReference type="ChEBI" id="CHEBI:57287"/>
        <dbReference type="ChEBI" id="CHEBI:58950"/>
        <dbReference type="ChEBI" id="CHEBI:138261"/>
        <dbReference type="ChEBI" id="CHEBI:456215"/>
    </reaction>
</comment>
<evidence type="ECO:0000256" key="5">
    <source>
        <dbReference type="ARBA" id="ARBA00022448"/>
    </source>
</evidence>
<accession>A0AAE0IKX9</accession>
<organism evidence="22 23">
    <name type="scientific">Cercophora scortea</name>
    <dbReference type="NCBI Taxonomy" id="314031"/>
    <lineage>
        <taxon>Eukaryota</taxon>
        <taxon>Fungi</taxon>
        <taxon>Dikarya</taxon>
        <taxon>Ascomycota</taxon>
        <taxon>Pezizomycotina</taxon>
        <taxon>Sordariomycetes</taxon>
        <taxon>Sordariomycetidae</taxon>
        <taxon>Sordariales</taxon>
        <taxon>Lasiosphaeriaceae</taxon>
        <taxon>Cercophora</taxon>
    </lineage>
</organism>
<dbReference type="InterPro" id="IPR042099">
    <property type="entry name" value="ANL_N_sf"/>
</dbReference>
<keyword evidence="7" id="KW-0436">Ligase</keyword>
<dbReference type="PANTHER" id="PTHR43107">
    <property type="entry name" value="LONG-CHAIN FATTY ACID TRANSPORT PROTEIN"/>
    <property type="match status" value="1"/>
</dbReference>
<gene>
    <name evidence="22" type="ORF">B0T19DRAFT_148862</name>
</gene>
<protein>
    <recommendedName>
        <fullName evidence="18">Very long-chain fatty acid transport protein</fullName>
    </recommendedName>
    <alternativeName>
        <fullName evidence="19">Very-long-chain acyl-CoA synthetase</fullName>
    </alternativeName>
</protein>
<keyword evidence="14" id="KW-0472">Membrane</keyword>
<comment type="similarity">
    <text evidence="4">Belongs to the ATP-dependent AMP-binding enzyme family.</text>
</comment>
<keyword evidence="23" id="KW-1185">Reference proteome</keyword>
<keyword evidence="15" id="KW-0576">Peroxisome</keyword>
<dbReference type="Pfam" id="PF13193">
    <property type="entry name" value="AMP-binding_C"/>
    <property type="match status" value="1"/>
</dbReference>
<evidence type="ECO:0000256" key="10">
    <source>
        <dbReference type="ARBA" id="ARBA00022741"/>
    </source>
</evidence>
<comment type="subcellular location">
    <subcellularLocation>
        <location evidence="3">Cell membrane</location>
        <topology evidence="3">Multi-pass membrane protein</topology>
    </subcellularLocation>
    <subcellularLocation>
        <location evidence="1">Lipid droplet</location>
    </subcellularLocation>
    <subcellularLocation>
        <location evidence="2">Peroxisome membrane</location>
        <topology evidence="2">Multi-pass membrane protein</topology>
    </subcellularLocation>
</comment>
<evidence type="ECO:0000256" key="18">
    <source>
        <dbReference type="ARBA" id="ARBA00068795"/>
    </source>
</evidence>
<dbReference type="Gene3D" id="3.30.300.30">
    <property type="match status" value="1"/>
</dbReference>
<keyword evidence="13" id="KW-0445">Lipid transport</keyword>
<dbReference type="GO" id="GO:0005778">
    <property type="term" value="C:peroxisomal membrane"/>
    <property type="evidence" value="ECO:0007669"/>
    <property type="project" value="UniProtKB-SubCell"/>
</dbReference>
<dbReference type="AlphaFoldDB" id="A0AAE0IKX9"/>
<evidence type="ECO:0000256" key="1">
    <source>
        <dbReference type="ARBA" id="ARBA00004502"/>
    </source>
</evidence>
<proteinExistence type="inferred from homology"/>
<keyword evidence="8" id="KW-0551">Lipid droplet</keyword>
<keyword evidence="12" id="KW-1133">Transmembrane helix</keyword>
<name>A0AAE0IKX9_9PEZI</name>
<evidence type="ECO:0000256" key="3">
    <source>
        <dbReference type="ARBA" id="ARBA00004651"/>
    </source>
</evidence>
<evidence type="ECO:0000259" key="20">
    <source>
        <dbReference type="Pfam" id="PF00501"/>
    </source>
</evidence>
<dbReference type="GO" id="GO:0005811">
    <property type="term" value="C:lipid droplet"/>
    <property type="evidence" value="ECO:0007669"/>
    <property type="project" value="UniProtKB-SubCell"/>
</dbReference>
<evidence type="ECO:0000256" key="8">
    <source>
        <dbReference type="ARBA" id="ARBA00022677"/>
    </source>
</evidence>
<keyword evidence="6" id="KW-1003">Cell membrane</keyword>
<reference evidence="22" key="1">
    <citation type="journal article" date="2023" name="Mol. Phylogenet. Evol.">
        <title>Genome-scale phylogeny and comparative genomics of the fungal order Sordariales.</title>
        <authorList>
            <person name="Hensen N."/>
            <person name="Bonometti L."/>
            <person name="Westerberg I."/>
            <person name="Brannstrom I.O."/>
            <person name="Guillou S."/>
            <person name="Cros-Aarteil S."/>
            <person name="Calhoun S."/>
            <person name="Haridas S."/>
            <person name="Kuo A."/>
            <person name="Mondo S."/>
            <person name="Pangilinan J."/>
            <person name="Riley R."/>
            <person name="LaButti K."/>
            <person name="Andreopoulos B."/>
            <person name="Lipzen A."/>
            <person name="Chen C."/>
            <person name="Yan M."/>
            <person name="Daum C."/>
            <person name="Ng V."/>
            <person name="Clum A."/>
            <person name="Steindorff A."/>
            <person name="Ohm R.A."/>
            <person name="Martin F."/>
            <person name="Silar P."/>
            <person name="Natvig D.O."/>
            <person name="Lalanne C."/>
            <person name="Gautier V."/>
            <person name="Ament-Velasquez S.L."/>
            <person name="Kruys A."/>
            <person name="Hutchinson M.I."/>
            <person name="Powell A.J."/>
            <person name="Barry K."/>
            <person name="Miller A.N."/>
            <person name="Grigoriev I.V."/>
            <person name="Debuchy R."/>
            <person name="Gladieux P."/>
            <person name="Hiltunen Thoren M."/>
            <person name="Johannesson H."/>
        </authorList>
    </citation>
    <scope>NUCLEOTIDE SEQUENCE</scope>
    <source>
        <strain evidence="22">SMH4131-1</strain>
    </source>
</reference>
<dbReference type="GO" id="GO:0009898">
    <property type="term" value="C:cytoplasmic side of plasma membrane"/>
    <property type="evidence" value="ECO:0007669"/>
    <property type="project" value="TreeGrafter"/>
</dbReference>
<dbReference type="InterPro" id="IPR025110">
    <property type="entry name" value="AMP-bd_C"/>
</dbReference>
<dbReference type="GO" id="GO:0004467">
    <property type="term" value="F:long-chain fatty acid-CoA ligase activity"/>
    <property type="evidence" value="ECO:0007669"/>
    <property type="project" value="TreeGrafter"/>
</dbReference>
<dbReference type="SUPFAM" id="SSF56801">
    <property type="entry name" value="Acetyl-CoA synthetase-like"/>
    <property type="match status" value="1"/>
</dbReference>